<reference evidence="5 6" key="1">
    <citation type="submission" date="2013-02" db="EMBL/GenBank/DDBJ databases">
        <title>The Genome Sequence of Enterococcus faecium HM1072.</title>
        <authorList>
            <consortium name="The Broad Institute Genome Sequencing Platform"/>
            <consortium name="The Broad Institute Genome Sequencing Center for Infectious Disease"/>
            <person name="Earl A.M."/>
            <person name="Gilmore M.S."/>
            <person name="Lebreton F."/>
            <person name="Courvalin P."/>
            <person name="Walker B."/>
            <person name="Young S.K."/>
            <person name="Zeng Q."/>
            <person name="Gargeya S."/>
            <person name="Fitzgerald M."/>
            <person name="Haas B."/>
            <person name="Abouelleil A."/>
            <person name="Alvarado L."/>
            <person name="Arachchi H.M."/>
            <person name="Berlin A.M."/>
            <person name="Chapman S.B."/>
            <person name="Dewar J."/>
            <person name="Goldberg J."/>
            <person name="Griggs A."/>
            <person name="Gujja S."/>
            <person name="Hansen M."/>
            <person name="Howarth C."/>
            <person name="Imamovic A."/>
            <person name="Larimer J."/>
            <person name="McCowan C."/>
            <person name="Murphy C."/>
            <person name="Neiman D."/>
            <person name="Pearson M."/>
            <person name="Priest M."/>
            <person name="Roberts A."/>
            <person name="Saif S."/>
            <person name="Shea T."/>
            <person name="Sisk P."/>
            <person name="Sykes S."/>
            <person name="Wortman J."/>
            <person name="Nusbaum C."/>
            <person name="Birren B."/>
        </authorList>
    </citation>
    <scope>NUCLEOTIDE SEQUENCE [LARGE SCALE GENOMIC DNA]</scope>
    <source>
        <strain evidence="5 6">HM1072</strain>
    </source>
</reference>
<feature type="domain" description="HTH marR-type" evidence="4">
    <location>
        <begin position="30"/>
        <end position="163"/>
    </location>
</feature>
<dbReference type="PROSITE" id="PS50995">
    <property type="entry name" value="HTH_MARR_2"/>
    <property type="match status" value="1"/>
</dbReference>
<dbReference type="Proteomes" id="UP000013897">
    <property type="component" value="Unassembled WGS sequence"/>
</dbReference>
<protein>
    <submittedName>
        <fullName evidence="5">MarR family transcriptional regulator</fullName>
    </submittedName>
</protein>
<dbReference type="AlphaFoldDB" id="A0A829FDR4"/>
<gene>
    <name evidence="5" type="ORF">SSM_02907</name>
</gene>
<comment type="caution">
    <text evidence="5">The sequence shown here is derived from an EMBL/GenBank/DDBJ whole genome shotgun (WGS) entry which is preliminary data.</text>
</comment>
<evidence type="ECO:0000313" key="6">
    <source>
        <dbReference type="Proteomes" id="UP000013897"/>
    </source>
</evidence>
<dbReference type="EMBL" id="AITY01000064">
    <property type="protein sequence ID" value="EOM18952.1"/>
    <property type="molecule type" value="Genomic_DNA"/>
</dbReference>
<keyword evidence="1" id="KW-0805">Transcription regulation</keyword>
<evidence type="ECO:0000256" key="3">
    <source>
        <dbReference type="ARBA" id="ARBA00023163"/>
    </source>
</evidence>
<dbReference type="GO" id="GO:0003677">
    <property type="term" value="F:DNA binding"/>
    <property type="evidence" value="ECO:0007669"/>
    <property type="project" value="UniProtKB-KW"/>
</dbReference>
<dbReference type="PANTHER" id="PTHR42756:SF1">
    <property type="entry name" value="TRANSCRIPTIONAL REPRESSOR OF EMRAB OPERON"/>
    <property type="match status" value="1"/>
</dbReference>
<evidence type="ECO:0000256" key="2">
    <source>
        <dbReference type="ARBA" id="ARBA00023125"/>
    </source>
</evidence>
<sequence>MFFDKKQKSYYDMYANGGDEMEKPIEKALDECLFFSVKKLDRMLNKLADEAFRRTGLAPTYGFILLILKEKDGIPQKDIAQMLYSAPSTIARFVEKLEYKGYVKTVSEGRLSLVYLTEQGRQFAKEVDGSWEELHQSYKAVLGNEASKELAQTMNDATDKLQKK</sequence>
<organism evidence="5 6">
    <name type="scientific">Enterococcus faecium EnGen0192</name>
    <dbReference type="NCBI Taxonomy" id="1157487"/>
    <lineage>
        <taxon>Bacteria</taxon>
        <taxon>Bacillati</taxon>
        <taxon>Bacillota</taxon>
        <taxon>Bacilli</taxon>
        <taxon>Lactobacillales</taxon>
        <taxon>Enterococcaceae</taxon>
        <taxon>Enterococcus</taxon>
    </lineage>
</organism>
<dbReference type="Gene3D" id="1.10.10.10">
    <property type="entry name" value="Winged helix-like DNA-binding domain superfamily/Winged helix DNA-binding domain"/>
    <property type="match status" value="1"/>
</dbReference>
<proteinExistence type="predicted"/>
<accession>A0A829FDR4</accession>
<name>A0A829FDR4_ENTFC</name>
<dbReference type="GO" id="GO:0003700">
    <property type="term" value="F:DNA-binding transcription factor activity"/>
    <property type="evidence" value="ECO:0007669"/>
    <property type="project" value="InterPro"/>
</dbReference>
<dbReference type="Pfam" id="PF01047">
    <property type="entry name" value="MarR"/>
    <property type="match status" value="1"/>
</dbReference>
<dbReference type="InterPro" id="IPR036390">
    <property type="entry name" value="WH_DNA-bd_sf"/>
</dbReference>
<evidence type="ECO:0000256" key="1">
    <source>
        <dbReference type="ARBA" id="ARBA00023015"/>
    </source>
</evidence>
<dbReference type="SUPFAM" id="SSF46785">
    <property type="entry name" value="Winged helix' DNA-binding domain"/>
    <property type="match status" value="1"/>
</dbReference>
<dbReference type="SMART" id="SM00347">
    <property type="entry name" value="HTH_MARR"/>
    <property type="match status" value="1"/>
</dbReference>
<evidence type="ECO:0000313" key="5">
    <source>
        <dbReference type="EMBL" id="EOM18952.1"/>
    </source>
</evidence>
<dbReference type="InterPro" id="IPR000835">
    <property type="entry name" value="HTH_MarR-typ"/>
</dbReference>
<evidence type="ECO:0000259" key="4">
    <source>
        <dbReference type="PROSITE" id="PS50995"/>
    </source>
</evidence>
<dbReference type="InterPro" id="IPR036388">
    <property type="entry name" value="WH-like_DNA-bd_sf"/>
</dbReference>
<keyword evidence="3" id="KW-0804">Transcription</keyword>
<keyword evidence="2" id="KW-0238">DNA-binding</keyword>
<dbReference type="PANTHER" id="PTHR42756">
    <property type="entry name" value="TRANSCRIPTIONAL REGULATOR, MARR"/>
    <property type="match status" value="1"/>
</dbReference>